<dbReference type="EMBL" id="GBXM01084012">
    <property type="protein sequence ID" value="JAH24565.1"/>
    <property type="molecule type" value="Transcribed_RNA"/>
</dbReference>
<name>A0A0E9R7V7_ANGAN</name>
<accession>A0A0E9R7V7</accession>
<sequence>MRNIIKNQSILQKKKNLAQQHQLLLFKLTLKK</sequence>
<proteinExistence type="predicted"/>
<protein>
    <submittedName>
        <fullName evidence="1">Uncharacterized protein</fullName>
    </submittedName>
</protein>
<organism evidence="1">
    <name type="scientific">Anguilla anguilla</name>
    <name type="common">European freshwater eel</name>
    <name type="synonym">Muraena anguilla</name>
    <dbReference type="NCBI Taxonomy" id="7936"/>
    <lineage>
        <taxon>Eukaryota</taxon>
        <taxon>Metazoa</taxon>
        <taxon>Chordata</taxon>
        <taxon>Craniata</taxon>
        <taxon>Vertebrata</taxon>
        <taxon>Euteleostomi</taxon>
        <taxon>Actinopterygii</taxon>
        <taxon>Neopterygii</taxon>
        <taxon>Teleostei</taxon>
        <taxon>Anguilliformes</taxon>
        <taxon>Anguillidae</taxon>
        <taxon>Anguilla</taxon>
    </lineage>
</organism>
<reference evidence="1" key="1">
    <citation type="submission" date="2014-11" db="EMBL/GenBank/DDBJ databases">
        <authorList>
            <person name="Amaro Gonzalez C."/>
        </authorList>
    </citation>
    <scope>NUCLEOTIDE SEQUENCE</scope>
</reference>
<dbReference type="AlphaFoldDB" id="A0A0E9R7V7"/>
<reference evidence="1" key="2">
    <citation type="journal article" date="2015" name="Fish Shellfish Immunol.">
        <title>Early steps in the European eel (Anguilla anguilla)-Vibrio vulnificus interaction in the gills: Role of the RtxA13 toxin.</title>
        <authorList>
            <person name="Callol A."/>
            <person name="Pajuelo D."/>
            <person name="Ebbesson L."/>
            <person name="Teles M."/>
            <person name="MacKenzie S."/>
            <person name="Amaro C."/>
        </authorList>
    </citation>
    <scope>NUCLEOTIDE SEQUENCE</scope>
</reference>
<evidence type="ECO:0000313" key="1">
    <source>
        <dbReference type="EMBL" id="JAH24565.1"/>
    </source>
</evidence>